<feature type="compositionally biased region" description="Basic and acidic residues" evidence="1">
    <location>
        <begin position="209"/>
        <end position="226"/>
    </location>
</feature>
<dbReference type="AlphaFoldDB" id="A0A9W4UEC5"/>
<name>A0A9W4UEC5_9PLEO</name>
<feature type="region of interest" description="Disordered" evidence="1">
    <location>
        <begin position="209"/>
        <end position="246"/>
    </location>
</feature>
<sequence length="246" mass="26851">MIAVLWARIGWCMVWMALDPSLIGWCMCGIVVIGTYQNVYAAWKAREAGTAGFHLTPYTRAPTIIGTCEAVKHDDKESIDFAETDVELVELAKWVADTHPANNPLSASDTTTTTTSMPKWLTSMSKSDGAPAWLEPVKPANSIAYVAGGAQAALVELEKWVPCAGIANLVVFFPIGLGLDAGKMEKGSTFKEFWKRAHHTVEVREKAELKRRMEEQAGEDLKSDHGRKSRVGGHLQVSGSLSVVLH</sequence>
<evidence type="ECO:0000313" key="2">
    <source>
        <dbReference type="EMBL" id="CAI6334365.1"/>
    </source>
</evidence>
<organism evidence="2 3">
    <name type="scientific">Periconia digitata</name>
    <dbReference type="NCBI Taxonomy" id="1303443"/>
    <lineage>
        <taxon>Eukaryota</taxon>
        <taxon>Fungi</taxon>
        <taxon>Dikarya</taxon>
        <taxon>Ascomycota</taxon>
        <taxon>Pezizomycotina</taxon>
        <taxon>Dothideomycetes</taxon>
        <taxon>Pleosporomycetidae</taxon>
        <taxon>Pleosporales</taxon>
        <taxon>Massarineae</taxon>
        <taxon>Periconiaceae</taxon>
        <taxon>Periconia</taxon>
    </lineage>
</organism>
<feature type="compositionally biased region" description="Polar residues" evidence="1">
    <location>
        <begin position="237"/>
        <end position="246"/>
    </location>
</feature>
<dbReference type="Proteomes" id="UP001152607">
    <property type="component" value="Unassembled WGS sequence"/>
</dbReference>
<gene>
    <name evidence="2" type="ORF">PDIGIT_LOCUS7422</name>
</gene>
<evidence type="ECO:0000256" key="1">
    <source>
        <dbReference type="SAM" id="MobiDB-lite"/>
    </source>
</evidence>
<proteinExistence type="predicted"/>
<dbReference type="OrthoDB" id="1937642at2759"/>
<comment type="caution">
    <text evidence="2">The sequence shown here is derived from an EMBL/GenBank/DDBJ whole genome shotgun (WGS) entry which is preliminary data.</text>
</comment>
<evidence type="ECO:0000313" key="3">
    <source>
        <dbReference type="Proteomes" id="UP001152607"/>
    </source>
</evidence>
<keyword evidence="3" id="KW-1185">Reference proteome</keyword>
<dbReference type="EMBL" id="CAOQHR010000005">
    <property type="protein sequence ID" value="CAI6334365.1"/>
    <property type="molecule type" value="Genomic_DNA"/>
</dbReference>
<reference evidence="2" key="1">
    <citation type="submission" date="2023-01" db="EMBL/GenBank/DDBJ databases">
        <authorList>
            <person name="Van Ghelder C."/>
            <person name="Rancurel C."/>
        </authorList>
    </citation>
    <scope>NUCLEOTIDE SEQUENCE</scope>
    <source>
        <strain evidence="2">CNCM I-4278</strain>
    </source>
</reference>
<protein>
    <submittedName>
        <fullName evidence="2">Uncharacterized protein</fullName>
    </submittedName>
</protein>
<accession>A0A9W4UEC5</accession>